<protein>
    <submittedName>
        <fullName evidence="1">21144_t:CDS:1</fullName>
    </submittedName>
</protein>
<name>A0ACA9PYB3_9GLOM</name>
<dbReference type="Proteomes" id="UP000789920">
    <property type="component" value="Unassembled WGS sequence"/>
</dbReference>
<keyword evidence="2" id="KW-1185">Reference proteome</keyword>
<sequence>YPENVQLFISNDDIISHLHMYYVSINHTTENIVYNQTTLPKYYGLILMGCRLSPEYHQKWMEAQNFFWALSSMIFGDFYDDHKTEELLMLLKISADASPTFRMKAWDSIITSLANSAPLTRKVHFMLRLYQYLNRDSIEDVHSFCKNKNSEDGALRKCLEILHNYLNISYSYQTDEVIYAYLKSWKTRQEFVSILLLFLHPNVDQEFYTRASEILCLLLKMKPTKDIAHTILQRLIDSHSKWQRGTVTSEDLLMKFGGNRSIFHQYKLIDDEFDNYSVMNLLQGPSIHVFKPYMQKLKREQVLQLQEVLYNPYLKFVEQVIVTGIEFEQYDRVVQLCSLVILEMMDIDIENIFNIILGLYEKLSTNGQVANIYGHVYFTTLIERLLNSNPHILTKHISEKLNVLRSLINIVKLNKPEFMQPIVSKHIQQLATNVKTLKEKLEFNDLASISMIIQELIQILQVLVITISKNDLPTDDPLTQVYLDSLKDISTDKLKIFLGQFEGLENDVIKMDSLLNELTTQQDAMMGNGGEMTLHELNKDDSNVIG</sequence>
<comment type="caution">
    <text evidence="1">The sequence shown here is derived from an EMBL/GenBank/DDBJ whole genome shotgun (WGS) entry which is preliminary data.</text>
</comment>
<evidence type="ECO:0000313" key="1">
    <source>
        <dbReference type="EMBL" id="CAG8722845.1"/>
    </source>
</evidence>
<gene>
    <name evidence="1" type="ORF">RPERSI_LOCUS11443</name>
</gene>
<reference evidence="1" key="1">
    <citation type="submission" date="2021-06" db="EMBL/GenBank/DDBJ databases">
        <authorList>
            <person name="Kallberg Y."/>
            <person name="Tangrot J."/>
            <person name="Rosling A."/>
        </authorList>
    </citation>
    <scope>NUCLEOTIDE SEQUENCE</scope>
    <source>
        <strain evidence="1">MA461A</strain>
    </source>
</reference>
<feature type="non-terminal residue" evidence="1">
    <location>
        <position position="1"/>
    </location>
</feature>
<evidence type="ECO:0000313" key="2">
    <source>
        <dbReference type="Proteomes" id="UP000789920"/>
    </source>
</evidence>
<accession>A0ACA9PYB3</accession>
<feature type="non-terminal residue" evidence="1">
    <location>
        <position position="546"/>
    </location>
</feature>
<organism evidence="1 2">
    <name type="scientific">Racocetra persica</name>
    <dbReference type="NCBI Taxonomy" id="160502"/>
    <lineage>
        <taxon>Eukaryota</taxon>
        <taxon>Fungi</taxon>
        <taxon>Fungi incertae sedis</taxon>
        <taxon>Mucoromycota</taxon>
        <taxon>Glomeromycotina</taxon>
        <taxon>Glomeromycetes</taxon>
        <taxon>Diversisporales</taxon>
        <taxon>Gigasporaceae</taxon>
        <taxon>Racocetra</taxon>
    </lineage>
</organism>
<proteinExistence type="predicted"/>
<dbReference type="EMBL" id="CAJVQC010023580">
    <property type="protein sequence ID" value="CAG8722845.1"/>
    <property type="molecule type" value="Genomic_DNA"/>
</dbReference>